<sequence>MEGSGWPGLMRIDIVNGRGYSDGTAQSELPPAHAAASRSSKGAKRRSRQMKRRKRVAAYRFYGVEGRVKISITKGFCWIKKKCSEIIHGY</sequence>
<evidence type="ECO:0000313" key="3">
    <source>
        <dbReference type="Proteomes" id="UP001567538"/>
    </source>
</evidence>
<dbReference type="Proteomes" id="UP001567538">
    <property type="component" value="Unassembled WGS sequence"/>
</dbReference>
<organism evidence="2 3">
    <name type="scientific">Salvia divinorum</name>
    <name type="common">Maria pastora</name>
    <name type="synonym">Diviner's sage</name>
    <dbReference type="NCBI Taxonomy" id="28513"/>
    <lineage>
        <taxon>Eukaryota</taxon>
        <taxon>Viridiplantae</taxon>
        <taxon>Streptophyta</taxon>
        <taxon>Embryophyta</taxon>
        <taxon>Tracheophyta</taxon>
        <taxon>Spermatophyta</taxon>
        <taxon>Magnoliopsida</taxon>
        <taxon>eudicotyledons</taxon>
        <taxon>Gunneridae</taxon>
        <taxon>Pentapetalae</taxon>
        <taxon>asterids</taxon>
        <taxon>lamiids</taxon>
        <taxon>Lamiales</taxon>
        <taxon>Lamiaceae</taxon>
        <taxon>Nepetoideae</taxon>
        <taxon>Mentheae</taxon>
        <taxon>Salviinae</taxon>
        <taxon>Salvia</taxon>
        <taxon>Salvia subgen. Calosphace</taxon>
    </lineage>
</organism>
<keyword evidence="3" id="KW-1185">Reference proteome</keyword>
<evidence type="ECO:0000313" key="2">
    <source>
        <dbReference type="EMBL" id="KAL1550277.1"/>
    </source>
</evidence>
<dbReference type="AlphaFoldDB" id="A0ABD1H1Z9"/>
<evidence type="ECO:0000256" key="1">
    <source>
        <dbReference type="SAM" id="MobiDB-lite"/>
    </source>
</evidence>
<accession>A0ABD1H1Z9</accession>
<name>A0ABD1H1Z9_SALDI</name>
<feature type="compositionally biased region" description="Basic residues" evidence="1">
    <location>
        <begin position="41"/>
        <end position="54"/>
    </location>
</feature>
<dbReference type="PANTHER" id="PTHR33193">
    <property type="entry name" value="DOMAIN PROTEIN, PUTATIVE (DUF3511)-RELATED"/>
    <property type="match status" value="1"/>
</dbReference>
<gene>
    <name evidence="2" type="ORF">AAHA92_18259</name>
</gene>
<dbReference type="Pfam" id="PF12023">
    <property type="entry name" value="DUF3511"/>
    <property type="match status" value="1"/>
</dbReference>
<comment type="caution">
    <text evidence="2">The sequence shown here is derived from an EMBL/GenBank/DDBJ whole genome shotgun (WGS) entry which is preliminary data.</text>
</comment>
<dbReference type="InterPro" id="IPR021899">
    <property type="entry name" value="DUF3511"/>
</dbReference>
<reference evidence="2 3" key="1">
    <citation type="submission" date="2024-06" db="EMBL/GenBank/DDBJ databases">
        <title>A chromosome level genome sequence of Diviner's sage (Salvia divinorum).</title>
        <authorList>
            <person name="Ford S.A."/>
            <person name="Ro D.-K."/>
            <person name="Ness R.W."/>
            <person name="Phillips M.A."/>
        </authorList>
    </citation>
    <scope>NUCLEOTIDE SEQUENCE [LARGE SCALE GENOMIC DNA]</scope>
    <source>
        <strain evidence="2">SAF-2024a</strain>
        <tissue evidence="2">Leaf</tissue>
    </source>
</reference>
<dbReference type="EMBL" id="JBEAFC010000007">
    <property type="protein sequence ID" value="KAL1550277.1"/>
    <property type="molecule type" value="Genomic_DNA"/>
</dbReference>
<dbReference type="PANTHER" id="PTHR33193:SF13">
    <property type="entry name" value="EXPRESSED PROTEIN"/>
    <property type="match status" value="1"/>
</dbReference>
<feature type="region of interest" description="Disordered" evidence="1">
    <location>
        <begin position="22"/>
        <end position="54"/>
    </location>
</feature>
<protein>
    <submittedName>
        <fullName evidence="2">Uncharacterized protein</fullName>
    </submittedName>
</protein>
<proteinExistence type="predicted"/>